<comment type="pathway">
    <text evidence="3">Protein modification; protein ubiquitination.</text>
</comment>
<dbReference type="GO" id="GO:0061630">
    <property type="term" value="F:ubiquitin protein ligase activity"/>
    <property type="evidence" value="ECO:0007669"/>
    <property type="project" value="UniProtKB-EC"/>
</dbReference>
<dbReference type="EC" id="2.3.2.27" evidence="4"/>
<evidence type="ECO:0000256" key="9">
    <source>
        <dbReference type="ARBA" id="ARBA00023136"/>
    </source>
</evidence>
<evidence type="ECO:0000256" key="8">
    <source>
        <dbReference type="ARBA" id="ARBA00022989"/>
    </source>
</evidence>
<dbReference type="EMBL" id="SPOF01000014">
    <property type="protein sequence ID" value="TIB13502.1"/>
    <property type="molecule type" value="Genomic_DNA"/>
</dbReference>
<evidence type="ECO:0000256" key="7">
    <source>
        <dbReference type="ARBA" id="ARBA00022786"/>
    </source>
</evidence>
<dbReference type="GO" id="GO:0036503">
    <property type="term" value="P:ERAD pathway"/>
    <property type="evidence" value="ECO:0007669"/>
    <property type="project" value="TreeGrafter"/>
</dbReference>
<accession>A0A4T0I4H8</accession>
<feature type="transmembrane region" description="Helical" evidence="11">
    <location>
        <begin position="1049"/>
        <end position="1066"/>
    </location>
</feature>
<dbReference type="AlphaFoldDB" id="A0A4T0I4H8"/>
<comment type="subcellular location">
    <subcellularLocation>
        <location evidence="2">Membrane</location>
        <topology evidence="2">Multi-pass membrane protein</topology>
    </subcellularLocation>
</comment>
<reference evidence="13 14" key="1">
    <citation type="submission" date="2019-03" db="EMBL/GenBank/DDBJ databases">
        <title>Sequencing 23 genomes of Wallemia ichthyophaga.</title>
        <authorList>
            <person name="Gostincar C."/>
        </authorList>
    </citation>
    <scope>NUCLEOTIDE SEQUENCE [LARGE SCALE GENOMIC DNA]</scope>
    <source>
        <strain evidence="13 14">EXF-8621</strain>
    </source>
</reference>
<feature type="transmembrane region" description="Helical" evidence="11">
    <location>
        <begin position="159"/>
        <end position="179"/>
    </location>
</feature>
<evidence type="ECO:0000256" key="3">
    <source>
        <dbReference type="ARBA" id="ARBA00004906"/>
    </source>
</evidence>
<protein>
    <recommendedName>
        <fullName evidence="4">RING-type E3 ubiquitin transferase</fullName>
        <ecNumber evidence="4">2.3.2.27</ecNumber>
    </recommendedName>
</protein>
<dbReference type="Pfam" id="PF23113">
    <property type="entry name" value="MARCHF6_C"/>
    <property type="match status" value="1"/>
</dbReference>
<feature type="transmembrane region" description="Helical" evidence="11">
    <location>
        <begin position="1180"/>
        <end position="1197"/>
    </location>
</feature>
<dbReference type="PANTHER" id="PTHR13145:SF0">
    <property type="entry name" value="E3 UBIQUITIN-PROTEIN LIGASE MARCHF6"/>
    <property type="match status" value="1"/>
</dbReference>
<evidence type="ECO:0000256" key="4">
    <source>
        <dbReference type="ARBA" id="ARBA00012483"/>
    </source>
</evidence>
<evidence type="ECO:0000256" key="1">
    <source>
        <dbReference type="ARBA" id="ARBA00000900"/>
    </source>
</evidence>
<feature type="transmembrane region" description="Helical" evidence="11">
    <location>
        <begin position="710"/>
        <end position="738"/>
    </location>
</feature>
<keyword evidence="5" id="KW-0808">Transferase</keyword>
<feature type="transmembrane region" description="Helical" evidence="11">
    <location>
        <begin position="816"/>
        <end position="838"/>
    </location>
</feature>
<sequence length="1262" mass="142159">MQDTALDDEESVVAAQKKVEVYIIHVNAQKEHCEICKHSFGFTKVYSPYMPPQLPRLLFFKRAIICVIKWFLHSLHFLLVALVWLGFLPYITVWCWRCYFYFGNLIISTTNNQHVDQSILAALADHNNATSNSTLPSSLSPQDDQNPWNSFLWSVINDIFQGQTITCSLVVIFVVIFLLREWVLQQGPIIDQWSDVDSSKPPPPLKQILIEHPTQLPTPPNLEVPLNERLRFKTKVRQLLNPLQIPNSAVAFNISDNSSQTSDTTTSSQLRQRRISDIIREDHSSHDVNVAANLPLPESPAVTTGSSSALDLPTGPTSRASNLRSNTAANRTTDWVTNSDNSGFMSPNTASSSSALDESDDGSWEERMGMSMNMGMSVNQPISNAFQHDSDESTGGDYNHRELDRYFIPDENEEDEIEEERRSEDTQIAEDDNPNEDRDAGDAEGGIMEDELDGLFEAVGLRGPVANLFQNSSLMILLFFIGIGCFIFLPYTIGKIFAQLRPIDIPLLPIHITRWFTDPIFDILALLMTKLFFSSSKSGSGIPEMAKLPMQVRVQNAIARGFEAAENWLGSRESQSILSLKGPPLKIVKGLLSFFRSIFATKSQPNAPEAQSSIFNKILNVLSKIPVLGDHINQLDSVVHLYTASVDWVKLKSWSLALNDGTSERVVSILLGYAVATTFAAIYINTNNQVLQVANVVKEAMTQQVILAKIAILFASELILFPLACGILLEICSMPLYADISFQSRLNYTINSPITSLFTKWLCGTLLLFLVSVLITGIRRLLRPGVLWFIRDPNDPNFAPMRDVLERSAWTHVRKLAFSAFLYSTFILSTFGVGFYVLRFGFSGILPLRWKMTEPISIVPVDLLFLQFIMPYTIRKLAPRDLAKKFYSRWWSWASAQLGLSSFMFGGRYKGEESRYRVFNWQTLFGLKQSKRNMRVGNWMRVPATDNVSFDRKRPCPMLIPVDEAGYPVDGSGEKAVANQLREAAFGGRDAAKDWCVVYAPPNFKRRLLWFIAYLWATTVTVAISILVPSILLGRYVMDNLTGREMHDIYCLIVGLYGLLAPPVVYQKFIKNVTDRQVYKLLKSVYYATSLGFIFPTLVGVTLELAVIIPTKYLANSLQFPPRLHLPQAWCLGLLMGRLALFTSRNKDVNEPVNLMNKMLVEGFESISLSQFNTGVMKPIVVEVSMALVAPTILANYSTKFVEKYGYDFINAAYIHIFAFPLTSLLLSIIELRDKIRAVVSRLDVVVRDEEFLVERQLQNAE</sequence>
<evidence type="ECO:0000259" key="12">
    <source>
        <dbReference type="Pfam" id="PF23113"/>
    </source>
</evidence>
<feature type="transmembrane region" description="Helical" evidence="11">
    <location>
        <begin position="1008"/>
        <end position="1037"/>
    </location>
</feature>
<evidence type="ECO:0000313" key="13">
    <source>
        <dbReference type="EMBL" id="TIB13502.1"/>
    </source>
</evidence>
<dbReference type="Proteomes" id="UP000306954">
    <property type="component" value="Unassembled WGS sequence"/>
</dbReference>
<feature type="region of interest" description="Disordered" evidence="10">
    <location>
        <begin position="406"/>
        <end position="446"/>
    </location>
</feature>
<evidence type="ECO:0000256" key="11">
    <source>
        <dbReference type="SAM" id="Phobius"/>
    </source>
</evidence>
<evidence type="ECO:0000256" key="6">
    <source>
        <dbReference type="ARBA" id="ARBA00022692"/>
    </source>
</evidence>
<evidence type="ECO:0000313" key="14">
    <source>
        <dbReference type="Proteomes" id="UP000306954"/>
    </source>
</evidence>
<organism evidence="13 14">
    <name type="scientific">Wallemia ichthyophaga</name>
    <dbReference type="NCBI Taxonomy" id="245174"/>
    <lineage>
        <taxon>Eukaryota</taxon>
        <taxon>Fungi</taxon>
        <taxon>Dikarya</taxon>
        <taxon>Basidiomycota</taxon>
        <taxon>Wallemiomycotina</taxon>
        <taxon>Wallemiomycetes</taxon>
        <taxon>Wallemiales</taxon>
        <taxon>Wallemiaceae</taxon>
        <taxon>Wallemia</taxon>
    </lineage>
</organism>
<feature type="transmembrane region" description="Helical" evidence="11">
    <location>
        <begin position="758"/>
        <end position="778"/>
    </location>
</feature>
<proteinExistence type="predicted"/>
<feature type="transmembrane region" description="Helical" evidence="11">
    <location>
        <begin position="1086"/>
        <end position="1109"/>
    </location>
</feature>
<keyword evidence="9 11" id="KW-0472">Membrane</keyword>
<feature type="domain" description="E3 ubiquitin-protein ligase MARCHF6-like C-terminal" evidence="12">
    <location>
        <begin position="1068"/>
        <end position="1248"/>
    </location>
</feature>
<feature type="transmembrane region" description="Helical" evidence="11">
    <location>
        <begin position="474"/>
        <end position="493"/>
    </location>
</feature>
<evidence type="ECO:0000256" key="10">
    <source>
        <dbReference type="SAM" id="MobiDB-lite"/>
    </source>
</evidence>
<keyword evidence="6 11" id="KW-0812">Transmembrane</keyword>
<feature type="transmembrane region" description="Helical" evidence="11">
    <location>
        <begin position="1209"/>
        <end position="1232"/>
    </location>
</feature>
<gene>
    <name evidence="13" type="ORF">E3P90_01616</name>
</gene>
<dbReference type="InterPro" id="IPR056521">
    <property type="entry name" value="MARCHF6-like_C"/>
</dbReference>
<feature type="compositionally biased region" description="Polar residues" evidence="10">
    <location>
        <begin position="301"/>
        <end position="350"/>
    </location>
</feature>
<keyword evidence="8 11" id="KW-1133">Transmembrane helix</keyword>
<comment type="catalytic activity">
    <reaction evidence="1">
        <text>S-ubiquitinyl-[E2 ubiquitin-conjugating enzyme]-L-cysteine + [acceptor protein]-L-lysine = [E2 ubiquitin-conjugating enzyme]-L-cysteine + N(6)-ubiquitinyl-[acceptor protein]-L-lysine.</text>
        <dbReference type="EC" id="2.3.2.27"/>
    </reaction>
</comment>
<dbReference type="PANTHER" id="PTHR13145">
    <property type="entry name" value="SSM4 PROTEIN"/>
    <property type="match status" value="1"/>
</dbReference>
<feature type="transmembrane region" description="Helical" evidence="11">
    <location>
        <begin position="858"/>
        <end position="878"/>
    </location>
</feature>
<comment type="caution">
    <text evidence="13">The sequence shown here is derived from an EMBL/GenBank/DDBJ whole genome shotgun (WGS) entry which is preliminary data.</text>
</comment>
<evidence type="ECO:0000256" key="2">
    <source>
        <dbReference type="ARBA" id="ARBA00004141"/>
    </source>
</evidence>
<keyword evidence="7" id="KW-0833">Ubl conjugation pathway</keyword>
<name>A0A4T0I4H8_WALIC</name>
<feature type="region of interest" description="Disordered" evidence="10">
    <location>
        <begin position="296"/>
        <end position="367"/>
    </location>
</feature>
<dbReference type="GO" id="GO:0005789">
    <property type="term" value="C:endoplasmic reticulum membrane"/>
    <property type="evidence" value="ECO:0007669"/>
    <property type="project" value="TreeGrafter"/>
</dbReference>
<evidence type="ECO:0000256" key="5">
    <source>
        <dbReference type="ARBA" id="ARBA00022679"/>
    </source>
</evidence>
<feature type="transmembrane region" description="Helical" evidence="11">
    <location>
        <begin position="70"/>
        <end position="91"/>
    </location>
</feature>